<dbReference type="PROSITE" id="PS50072">
    <property type="entry name" value="CSA_PPIASE_2"/>
    <property type="match status" value="1"/>
</dbReference>
<evidence type="ECO:0000256" key="3">
    <source>
        <dbReference type="ARBA" id="ARBA00023235"/>
    </source>
</evidence>
<name>A0A6L2R5P4_9BACT</name>
<evidence type="ECO:0000259" key="5">
    <source>
        <dbReference type="PROSITE" id="PS50072"/>
    </source>
</evidence>
<comment type="caution">
    <text evidence="6">The sequence shown here is derived from an EMBL/GenBank/DDBJ whole genome shotgun (WGS) entry which is preliminary data.</text>
</comment>
<feature type="domain" description="PPIase cyclophilin-type" evidence="5">
    <location>
        <begin position="40"/>
        <end position="196"/>
    </location>
</feature>
<dbReference type="AlphaFoldDB" id="A0A6L2R5P4"/>
<dbReference type="InterPro" id="IPR029000">
    <property type="entry name" value="Cyclophilin-like_dom_sf"/>
</dbReference>
<dbReference type="GO" id="GO:0003755">
    <property type="term" value="F:peptidyl-prolyl cis-trans isomerase activity"/>
    <property type="evidence" value="ECO:0007669"/>
    <property type="project" value="UniProtKB-UniRule"/>
</dbReference>
<reference evidence="6 7" key="1">
    <citation type="journal article" date="2020" name="ISME J.">
        <title>Parallel Reductive Genome Evolution in Desulfovibrio Ectosymbionts Independently Acquired by Trichonympha Protists in the Termite Gut.</title>
        <authorList>
            <person name="Takeuchi M."/>
            <person name="Kuwahara H."/>
            <person name="Murakami T."/>
            <person name="Takahashi K."/>
            <person name="Kajitani R."/>
            <person name="Toyoda A."/>
            <person name="Itoh T."/>
            <person name="Ohkuma M."/>
            <person name="Hongoh Y."/>
        </authorList>
    </citation>
    <scope>NUCLEOTIDE SEQUENCE [LARGE SCALE GENOMIC DNA]</scope>
    <source>
        <strain evidence="6">ZnDsv-02</strain>
    </source>
</reference>
<dbReference type="GO" id="GO:0006457">
    <property type="term" value="P:protein folding"/>
    <property type="evidence" value="ECO:0007669"/>
    <property type="project" value="InterPro"/>
</dbReference>
<keyword evidence="3 4" id="KW-0413">Isomerase</keyword>
<gene>
    <name evidence="6" type="primary">ppiB</name>
    <name evidence="6" type="ORF">ZNDK_0659</name>
</gene>
<feature type="signal peptide" evidence="4">
    <location>
        <begin position="1"/>
        <end position="28"/>
    </location>
</feature>
<comment type="catalytic activity">
    <reaction evidence="4">
        <text>[protein]-peptidylproline (omega=180) = [protein]-peptidylproline (omega=0)</text>
        <dbReference type="Rhea" id="RHEA:16237"/>
        <dbReference type="Rhea" id="RHEA-COMP:10747"/>
        <dbReference type="Rhea" id="RHEA-COMP:10748"/>
        <dbReference type="ChEBI" id="CHEBI:83833"/>
        <dbReference type="ChEBI" id="CHEBI:83834"/>
        <dbReference type="EC" id="5.2.1.8"/>
    </reaction>
</comment>
<dbReference type="Pfam" id="PF00160">
    <property type="entry name" value="Pro_isomerase"/>
    <property type="match status" value="1"/>
</dbReference>
<dbReference type="Proteomes" id="UP000505077">
    <property type="component" value="Unassembled WGS sequence"/>
</dbReference>
<accession>A0A6L2R5P4</accession>
<proteinExistence type="inferred from homology"/>
<dbReference type="PANTHER" id="PTHR43246">
    <property type="entry name" value="PEPTIDYL-PROLYL CIS-TRANS ISOMERASE CYP38, CHLOROPLASTIC"/>
    <property type="match status" value="1"/>
</dbReference>
<comment type="similarity">
    <text evidence="1 4">Belongs to the cyclophilin-type PPIase family.</text>
</comment>
<feature type="chain" id="PRO_5027148188" description="Peptidyl-prolyl cis-trans isomerase" evidence="4">
    <location>
        <begin position="29"/>
        <end position="198"/>
    </location>
</feature>
<dbReference type="PROSITE" id="PS00170">
    <property type="entry name" value="CSA_PPIASE_1"/>
    <property type="match status" value="1"/>
</dbReference>
<comment type="function">
    <text evidence="4">PPIases accelerate the folding of proteins. It catalyzes the cis-trans isomerization of proline imidic peptide bonds in oligopeptides.</text>
</comment>
<dbReference type="InterPro" id="IPR044665">
    <property type="entry name" value="E_coli_cyclophilin_A-like"/>
</dbReference>
<dbReference type="CDD" id="cd01920">
    <property type="entry name" value="cyclophilin_EcCYP_like"/>
    <property type="match status" value="1"/>
</dbReference>
<protein>
    <recommendedName>
        <fullName evidence="4">Peptidyl-prolyl cis-trans isomerase</fullName>
        <shortName evidence="4">PPIase</shortName>
        <ecNumber evidence="4">5.2.1.8</ecNumber>
    </recommendedName>
</protein>
<dbReference type="InterPro" id="IPR002130">
    <property type="entry name" value="Cyclophilin-type_PPIase_dom"/>
</dbReference>
<dbReference type="EMBL" id="BLLL01000006">
    <property type="protein sequence ID" value="GFH62888.1"/>
    <property type="molecule type" value="Genomic_DNA"/>
</dbReference>
<dbReference type="InterPro" id="IPR020892">
    <property type="entry name" value="Cyclophilin-type_PPIase_CS"/>
</dbReference>
<dbReference type="Gene3D" id="2.40.100.10">
    <property type="entry name" value="Cyclophilin-like"/>
    <property type="match status" value="1"/>
</dbReference>
<evidence type="ECO:0000313" key="7">
    <source>
        <dbReference type="Proteomes" id="UP000505077"/>
    </source>
</evidence>
<dbReference type="EC" id="5.2.1.8" evidence="4"/>
<evidence type="ECO:0000256" key="4">
    <source>
        <dbReference type="RuleBase" id="RU363019"/>
    </source>
</evidence>
<evidence type="ECO:0000313" key="6">
    <source>
        <dbReference type="EMBL" id="GFH62888.1"/>
    </source>
</evidence>
<organism evidence="6 7">
    <name type="scientific">Candidatus Desulfovibrio kirbyi</name>
    <dbReference type="NCBI Taxonomy" id="2696086"/>
    <lineage>
        <taxon>Bacteria</taxon>
        <taxon>Pseudomonadati</taxon>
        <taxon>Thermodesulfobacteriota</taxon>
        <taxon>Desulfovibrionia</taxon>
        <taxon>Desulfovibrionales</taxon>
        <taxon>Desulfovibrionaceae</taxon>
        <taxon>Desulfovibrio</taxon>
    </lineage>
</organism>
<keyword evidence="2 4" id="KW-0697">Rotamase</keyword>
<evidence type="ECO:0000256" key="1">
    <source>
        <dbReference type="ARBA" id="ARBA00007365"/>
    </source>
</evidence>
<sequence>MIANLFRLFLSATLTLMLVPAIFGNTFAASEKEHTVKLVTSLGDIVVRLDSRKATNTDSNFIQYVKSGHYDNTIFHRVIKGFMIQGGGFTPEMKEKPTRPPIHNEADNGLKNQKYTIAMARTDEPHSATAQFFINVSNNAFLDFRGKTPQDWGYAVFGKVISGQDVVDRIALVRTERKRHYSDVPVEPVIIKKAVIME</sequence>
<dbReference type="PRINTS" id="PR00153">
    <property type="entry name" value="CSAPPISMRASE"/>
</dbReference>
<keyword evidence="4" id="KW-0732">Signal</keyword>
<evidence type="ECO:0000256" key="2">
    <source>
        <dbReference type="ARBA" id="ARBA00023110"/>
    </source>
</evidence>
<dbReference type="SUPFAM" id="SSF50891">
    <property type="entry name" value="Cyclophilin-like"/>
    <property type="match status" value="1"/>
</dbReference>